<dbReference type="InterPro" id="IPR036514">
    <property type="entry name" value="SGNH_hydro_sf"/>
</dbReference>
<dbReference type="AlphaFoldDB" id="A0A8S0UN30"/>
<comment type="caution">
    <text evidence="1">The sequence shown here is derived from an EMBL/GenBank/DDBJ whole genome shotgun (WGS) entry which is preliminary data.</text>
</comment>
<protein>
    <submittedName>
        <fullName evidence="1">GDSL esterase/lipase At1g20120</fullName>
    </submittedName>
</protein>
<organism evidence="1 2">
    <name type="scientific">Olea europaea subsp. europaea</name>
    <dbReference type="NCBI Taxonomy" id="158383"/>
    <lineage>
        <taxon>Eukaryota</taxon>
        <taxon>Viridiplantae</taxon>
        <taxon>Streptophyta</taxon>
        <taxon>Embryophyta</taxon>
        <taxon>Tracheophyta</taxon>
        <taxon>Spermatophyta</taxon>
        <taxon>Magnoliopsida</taxon>
        <taxon>eudicotyledons</taxon>
        <taxon>Gunneridae</taxon>
        <taxon>Pentapetalae</taxon>
        <taxon>asterids</taxon>
        <taxon>lamiids</taxon>
        <taxon>Lamiales</taxon>
        <taxon>Oleaceae</taxon>
        <taxon>Oleeae</taxon>
        <taxon>Olea</taxon>
    </lineage>
</organism>
<dbReference type="InterPro" id="IPR050592">
    <property type="entry name" value="GDSL_lipolytic_enzyme"/>
</dbReference>
<sequence>MGIKDLLPAYLNPSLQTQDLVTGVNFASGGARYDPLKSDIALVFSLSDQLTMFKEYIMKLKEVVGEERISKILRESLVIVATGEMILSIHILALLCENSFTTFLHMLI</sequence>
<reference evidence="1 2" key="1">
    <citation type="submission" date="2019-12" db="EMBL/GenBank/DDBJ databases">
        <authorList>
            <person name="Alioto T."/>
            <person name="Alioto T."/>
            <person name="Gomez Garrido J."/>
        </authorList>
    </citation>
    <scope>NUCLEOTIDE SEQUENCE [LARGE SCALE GENOMIC DNA]</scope>
</reference>
<dbReference type="EMBL" id="CACTIH010009055">
    <property type="protein sequence ID" value="CAA3021503.1"/>
    <property type="molecule type" value="Genomic_DNA"/>
</dbReference>
<dbReference type="PANTHER" id="PTHR45642:SF138">
    <property type="entry name" value="GDSL ESTERASE_LIPASE EXL3-LIKE"/>
    <property type="match status" value="1"/>
</dbReference>
<evidence type="ECO:0000313" key="1">
    <source>
        <dbReference type="EMBL" id="CAA3021503.1"/>
    </source>
</evidence>
<dbReference type="PANTHER" id="PTHR45642">
    <property type="entry name" value="GDSL ESTERASE/LIPASE EXL3"/>
    <property type="match status" value="1"/>
</dbReference>
<dbReference type="OrthoDB" id="1600564at2759"/>
<dbReference type="Gramene" id="OE9A118809T1">
    <property type="protein sequence ID" value="OE9A118809C1"/>
    <property type="gene ID" value="OE9A118809"/>
</dbReference>
<accession>A0A8S0UN30</accession>
<dbReference type="GO" id="GO:0005576">
    <property type="term" value="C:extracellular region"/>
    <property type="evidence" value="ECO:0007669"/>
    <property type="project" value="TreeGrafter"/>
</dbReference>
<gene>
    <name evidence="1" type="ORF">OLEA9_A118809</name>
</gene>
<dbReference type="Proteomes" id="UP000594638">
    <property type="component" value="Unassembled WGS sequence"/>
</dbReference>
<proteinExistence type="predicted"/>
<keyword evidence="2" id="KW-1185">Reference proteome</keyword>
<evidence type="ECO:0000313" key="2">
    <source>
        <dbReference type="Proteomes" id="UP000594638"/>
    </source>
</evidence>
<dbReference type="Gene3D" id="3.40.50.1110">
    <property type="entry name" value="SGNH hydrolase"/>
    <property type="match status" value="1"/>
</dbReference>
<name>A0A8S0UN30_OLEEU</name>